<evidence type="ECO:0000313" key="3">
    <source>
        <dbReference type="EMBL" id="MQT17964.1"/>
    </source>
</evidence>
<dbReference type="Proteomes" id="UP000481327">
    <property type="component" value="Unassembled WGS sequence"/>
</dbReference>
<comment type="caution">
    <text evidence="3">The sequence shown here is derived from an EMBL/GenBank/DDBJ whole genome shotgun (WGS) entry which is preliminary data.</text>
</comment>
<keyword evidence="1" id="KW-0472">Membrane</keyword>
<proteinExistence type="predicted"/>
<dbReference type="PANTHER" id="PTHR34475">
    <property type="match status" value="1"/>
</dbReference>
<dbReference type="InterPro" id="IPR010982">
    <property type="entry name" value="Lambda_DNA-bd_dom_sf"/>
</dbReference>
<dbReference type="AlphaFoldDB" id="A0A7C9KNS7"/>
<feature type="domain" description="Cytoskeleton protein RodZ-like C-terminal" evidence="2">
    <location>
        <begin position="194"/>
        <end position="265"/>
    </location>
</feature>
<feature type="transmembrane region" description="Helical" evidence="1">
    <location>
        <begin position="108"/>
        <end position="131"/>
    </location>
</feature>
<sequence length="296" mass="29740">MEAIEPGAQRTGAILAAARQAAGIDLVDMARETRVPLRHLKAIEDDSHASLPALPYTIGFVKTYARAVGLDPETMAAQFRAETSKQAHVPSVPSLEPLDERRVPSSRLVLASVAVIALIIVALSAWGAGLFDPVPSAAPVVAVADPVPAPAVTEAPAADPVPGAVLDPAAPAAMPDPAAPAAVAVAPGAAGPVVLTATEDVWIKIYDRATKTSAKIGILKNGESFAVPTDRPGLLLWTGKAGALAVTVGGRRIPPLGGPVETIRDLSLAGPDLLARAAPPAAAVSPAAAGPAAPGV</sequence>
<reference evidence="3 4" key="1">
    <citation type="submission" date="2019-09" db="EMBL/GenBank/DDBJ databases">
        <title>Polymorphobacter sp. isolated from a lake in China.</title>
        <authorList>
            <person name="Liu Z."/>
        </authorList>
    </citation>
    <scope>NUCLEOTIDE SEQUENCE [LARGE SCALE GENOMIC DNA]</scope>
    <source>
        <strain evidence="3 4">D40P</strain>
    </source>
</reference>
<dbReference type="RefSeq" id="WP_152578426.1">
    <property type="nucleotide sequence ID" value="NZ_JAATJI010000001.1"/>
</dbReference>
<dbReference type="InterPro" id="IPR050400">
    <property type="entry name" value="Bact_Cytoskel_RodZ"/>
</dbReference>
<dbReference type="Pfam" id="PF13413">
    <property type="entry name" value="HTH_25"/>
    <property type="match status" value="1"/>
</dbReference>
<organism evidence="3 4">
    <name type="scientific">Sandarakinorhabdus fusca</name>
    <dbReference type="NCBI Taxonomy" id="1439888"/>
    <lineage>
        <taxon>Bacteria</taxon>
        <taxon>Pseudomonadati</taxon>
        <taxon>Pseudomonadota</taxon>
        <taxon>Alphaproteobacteria</taxon>
        <taxon>Sphingomonadales</taxon>
        <taxon>Sphingosinicellaceae</taxon>
        <taxon>Sandarakinorhabdus</taxon>
    </lineage>
</organism>
<accession>A0A7C9KNS7</accession>
<evidence type="ECO:0000313" key="4">
    <source>
        <dbReference type="Proteomes" id="UP000481327"/>
    </source>
</evidence>
<keyword evidence="1" id="KW-0812">Transmembrane</keyword>
<dbReference type="PANTHER" id="PTHR34475:SF1">
    <property type="entry name" value="CYTOSKELETON PROTEIN RODZ"/>
    <property type="match status" value="1"/>
</dbReference>
<evidence type="ECO:0000259" key="2">
    <source>
        <dbReference type="Pfam" id="PF13464"/>
    </source>
</evidence>
<dbReference type="GO" id="GO:0003677">
    <property type="term" value="F:DNA binding"/>
    <property type="evidence" value="ECO:0007669"/>
    <property type="project" value="InterPro"/>
</dbReference>
<dbReference type="Gene3D" id="1.10.260.40">
    <property type="entry name" value="lambda repressor-like DNA-binding domains"/>
    <property type="match status" value="1"/>
</dbReference>
<protein>
    <submittedName>
        <fullName evidence="3">DUF4115 domain-containing protein</fullName>
    </submittedName>
</protein>
<evidence type="ECO:0000256" key="1">
    <source>
        <dbReference type="SAM" id="Phobius"/>
    </source>
</evidence>
<name>A0A7C9KNS7_9SPHN</name>
<keyword evidence="1" id="KW-1133">Transmembrane helix</keyword>
<dbReference type="Pfam" id="PF13464">
    <property type="entry name" value="RodZ_C"/>
    <property type="match status" value="1"/>
</dbReference>
<gene>
    <name evidence="3" type="ORF">F3168_11915</name>
</gene>
<dbReference type="OrthoDB" id="9790252at2"/>
<dbReference type="InterPro" id="IPR025194">
    <property type="entry name" value="RodZ-like_C"/>
</dbReference>
<dbReference type="EMBL" id="WIOL01000004">
    <property type="protein sequence ID" value="MQT17964.1"/>
    <property type="molecule type" value="Genomic_DNA"/>
</dbReference>
<keyword evidence="4" id="KW-1185">Reference proteome</keyword>